<evidence type="ECO:0000256" key="1">
    <source>
        <dbReference type="PROSITE-ProRule" id="PRU00339"/>
    </source>
</evidence>
<reference evidence="3" key="2">
    <citation type="submission" date="2015-04" db="EMBL/GenBank/DDBJ databases">
        <title>The complete genome sequence of Erythrobacter sp. s21-N3.</title>
        <authorList>
            <person name="Zhuang L."/>
            <person name="Liu Y."/>
            <person name="Shao Z."/>
        </authorList>
    </citation>
    <scope>NUCLEOTIDE SEQUENCE [LARGE SCALE GENOMIC DNA]</scope>
    <source>
        <strain evidence="3">s21-N3</strain>
    </source>
</reference>
<organism evidence="2 3">
    <name type="scientific">Aurantiacibacter atlanticus</name>
    <dbReference type="NCBI Taxonomy" id="1648404"/>
    <lineage>
        <taxon>Bacteria</taxon>
        <taxon>Pseudomonadati</taxon>
        <taxon>Pseudomonadota</taxon>
        <taxon>Alphaproteobacteria</taxon>
        <taxon>Sphingomonadales</taxon>
        <taxon>Erythrobacteraceae</taxon>
        <taxon>Aurantiacibacter</taxon>
    </lineage>
</organism>
<evidence type="ECO:0000313" key="3">
    <source>
        <dbReference type="Proteomes" id="UP000059113"/>
    </source>
</evidence>
<dbReference type="Proteomes" id="UP000059113">
    <property type="component" value="Chromosome"/>
</dbReference>
<name>A0A161I9T0_9SPHN</name>
<dbReference type="InterPro" id="IPR011990">
    <property type="entry name" value="TPR-like_helical_dom_sf"/>
</dbReference>
<accession>A0A161I9T0</accession>
<dbReference type="PROSITE" id="PS51257">
    <property type="entry name" value="PROKAR_LIPOPROTEIN"/>
    <property type="match status" value="1"/>
</dbReference>
<protein>
    <submittedName>
        <fullName evidence="2">Uncharacterized protein</fullName>
    </submittedName>
</protein>
<proteinExistence type="predicted"/>
<evidence type="ECO:0000313" key="2">
    <source>
        <dbReference type="EMBL" id="ANC50332.1"/>
    </source>
</evidence>
<dbReference type="EMBL" id="CP011310">
    <property type="protein sequence ID" value="ANC50332.1"/>
    <property type="molecule type" value="Genomic_DNA"/>
</dbReference>
<dbReference type="AlphaFoldDB" id="A0A161I9T0"/>
<keyword evidence="3" id="KW-1185">Reference proteome</keyword>
<dbReference type="OrthoDB" id="7190835at2"/>
<dbReference type="Pfam" id="PF14559">
    <property type="entry name" value="TPR_19"/>
    <property type="match status" value="1"/>
</dbReference>
<feature type="repeat" description="TPR" evidence="1">
    <location>
        <begin position="77"/>
        <end position="110"/>
    </location>
</feature>
<sequence length="277" mass="30492">MGLFKGVAVCAAFLVTAGCQGFPFDMGIMDRADSVRPDMTSYFAQRIQDGRRHLHAQRPGAAITAFRQASYHPDFAGDAYNGMAIAYDRLGRYDLAERFFMQAVEVSPADERYARNAARFENTMLARREVNEAVRLAQGETEDTQTSKVNSQLEDIASALDADIGPTPQDRMTRSSIREVHIASREDWTKRAMADQAPRPAVMHIEGRQAADTRLAATAPQYPVTMKLASIPFAQADASSQSRFANANGNANIRVTGQLILREQRTYPISVSLAPAS</sequence>
<dbReference type="SUPFAM" id="SSF48452">
    <property type="entry name" value="TPR-like"/>
    <property type="match status" value="1"/>
</dbReference>
<dbReference type="RefSeq" id="WP_048884862.1">
    <property type="nucleotide sequence ID" value="NZ_CP011310.1"/>
</dbReference>
<keyword evidence="1" id="KW-0802">TPR repeat</keyword>
<dbReference type="PROSITE" id="PS50005">
    <property type="entry name" value="TPR"/>
    <property type="match status" value="1"/>
</dbReference>
<dbReference type="Gene3D" id="1.25.40.10">
    <property type="entry name" value="Tetratricopeptide repeat domain"/>
    <property type="match status" value="1"/>
</dbReference>
<dbReference type="KEGG" id="ery:CP97_14646"/>
<dbReference type="InterPro" id="IPR019734">
    <property type="entry name" value="TPR_rpt"/>
</dbReference>
<gene>
    <name evidence="2" type="ORF">CP97_14646</name>
</gene>
<dbReference type="STRING" id="1648404.CP97_14646"/>
<dbReference type="SMART" id="SM00028">
    <property type="entry name" value="TPR"/>
    <property type="match status" value="1"/>
</dbReference>
<reference evidence="2 3" key="1">
    <citation type="journal article" date="2015" name="Int. J. Syst. Evol. Microbiol.">
        <title>Erythrobacter atlanticus sp. nov., a bacterium from ocean sediment able to degrade polycyclic aromatic hydrocarbons.</title>
        <authorList>
            <person name="Zhuang L."/>
            <person name="Liu Y."/>
            <person name="Wang L."/>
            <person name="Wang W."/>
            <person name="Shao Z."/>
        </authorList>
    </citation>
    <scope>NUCLEOTIDE SEQUENCE [LARGE SCALE GENOMIC DNA]</scope>
    <source>
        <strain evidence="3">s21-N3</strain>
    </source>
</reference>